<name>A0A4V1BME4_9ACTN</name>
<sequence>MKQITRTLDIPATPEAVWSVLADTDSYERWNPFVTKLSGRLAVGERLEVRIQPPGGRAMTFRPRVVTVEPGRALRWLGRLGVPGVFDGLHELRLEPTAAGTRFVHSETFRGLLVPLLGKTLAATADGFDAMNQALAEECARRSSGEHPGDTAQS</sequence>
<protein>
    <submittedName>
        <fullName evidence="1">SRPBCC domain-containing protein</fullName>
    </submittedName>
</protein>
<gene>
    <name evidence="1" type="ORF">EXE58_11815</name>
</gene>
<dbReference type="InterPro" id="IPR023393">
    <property type="entry name" value="START-like_dom_sf"/>
</dbReference>
<accession>A0A4V1BME4</accession>
<dbReference type="AlphaFoldDB" id="A0A4V1BME4"/>
<keyword evidence="2" id="KW-1185">Reference proteome</keyword>
<dbReference type="KEGG" id="nsn:EXE58_11815"/>
<organism evidence="1 2">
    <name type="scientific">Nocardioides seonyuensis</name>
    <dbReference type="NCBI Taxonomy" id="2518371"/>
    <lineage>
        <taxon>Bacteria</taxon>
        <taxon>Bacillati</taxon>
        <taxon>Actinomycetota</taxon>
        <taxon>Actinomycetes</taxon>
        <taxon>Propionibacteriales</taxon>
        <taxon>Nocardioidaceae</taxon>
        <taxon>Nocardioides</taxon>
    </lineage>
</organism>
<evidence type="ECO:0000313" key="2">
    <source>
        <dbReference type="Proteomes" id="UP000294853"/>
    </source>
</evidence>
<proteinExistence type="predicted"/>
<dbReference type="CDD" id="cd07822">
    <property type="entry name" value="SRPBCC_4"/>
    <property type="match status" value="1"/>
</dbReference>
<dbReference type="Pfam" id="PF10604">
    <property type="entry name" value="Polyketide_cyc2"/>
    <property type="match status" value="1"/>
</dbReference>
<dbReference type="OrthoDB" id="191189at2"/>
<dbReference type="Proteomes" id="UP000294853">
    <property type="component" value="Chromosome"/>
</dbReference>
<evidence type="ECO:0000313" key="1">
    <source>
        <dbReference type="EMBL" id="QBX56082.1"/>
    </source>
</evidence>
<dbReference type="RefSeq" id="WP_135268073.1">
    <property type="nucleotide sequence ID" value="NZ_CP038436.1"/>
</dbReference>
<dbReference type="EMBL" id="CP038436">
    <property type="protein sequence ID" value="QBX56082.1"/>
    <property type="molecule type" value="Genomic_DNA"/>
</dbReference>
<reference evidence="1 2" key="1">
    <citation type="submission" date="2019-03" db="EMBL/GenBank/DDBJ databases">
        <title>Three New Species of Nocardioides, Nocardioides euryhalodurans sp. nov., Nocardioides seonyuensis sp. nov. and Nocardioides eburneoflavus sp. nov. Iolated from Soil.</title>
        <authorList>
            <person name="Roh S.G."/>
            <person name="Lee C."/>
            <person name="Kim M.-K."/>
            <person name="Kim S.B."/>
        </authorList>
    </citation>
    <scope>NUCLEOTIDE SEQUENCE [LARGE SCALE GENOMIC DNA]</scope>
    <source>
        <strain evidence="1 2">MMS17-SY207-3</strain>
    </source>
</reference>
<dbReference type="InterPro" id="IPR019587">
    <property type="entry name" value="Polyketide_cyclase/dehydratase"/>
</dbReference>
<dbReference type="PANTHER" id="PTHR36166:SF1">
    <property type="entry name" value="SRPBCC DOMAIN-CONTAINING PROTEIN"/>
    <property type="match status" value="1"/>
</dbReference>
<dbReference type="PANTHER" id="PTHR36166">
    <property type="entry name" value="CHROMOSOME 9, WHOLE GENOME SHOTGUN SEQUENCE"/>
    <property type="match status" value="1"/>
</dbReference>
<dbReference type="Gene3D" id="3.30.530.20">
    <property type="match status" value="1"/>
</dbReference>
<dbReference type="SUPFAM" id="SSF55961">
    <property type="entry name" value="Bet v1-like"/>
    <property type="match status" value="1"/>
</dbReference>